<gene>
    <name evidence="10" type="ORF">D9758_002425</name>
</gene>
<accession>A0A8H5LSW0</accession>
<organism evidence="10 11">
    <name type="scientific">Tetrapyrgos nigripes</name>
    <dbReference type="NCBI Taxonomy" id="182062"/>
    <lineage>
        <taxon>Eukaryota</taxon>
        <taxon>Fungi</taxon>
        <taxon>Dikarya</taxon>
        <taxon>Basidiomycota</taxon>
        <taxon>Agaricomycotina</taxon>
        <taxon>Agaricomycetes</taxon>
        <taxon>Agaricomycetidae</taxon>
        <taxon>Agaricales</taxon>
        <taxon>Marasmiineae</taxon>
        <taxon>Marasmiaceae</taxon>
        <taxon>Tetrapyrgos</taxon>
    </lineage>
</organism>
<keyword evidence="6" id="KW-0963">Cytoplasm</keyword>
<evidence type="ECO:0000256" key="3">
    <source>
        <dbReference type="ARBA" id="ARBA00005043"/>
    </source>
</evidence>
<keyword evidence="8" id="KW-0539">Nucleus</keyword>
<keyword evidence="11" id="KW-1185">Reference proteome</keyword>
<dbReference type="GO" id="GO:0005737">
    <property type="term" value="C:cytoplasm"/>
    <property type="evidence" value="ECO:0007669"/>
    <property type="project" value="UniProtKB-SubCell"/>
</dbReference>
<dbReference type="CDD" id="cd19494">
    <property type="entry name" value="Elp4"/>
    <property type="match status" value="1"/>
</dbReference>
<evidence type="ECO:0000313" key="10">
    <source>
        <dbReference type="EMBL" id="KAF5368347.1"/>
    </source>
</evidence>
<comment type="pathway">
    <text evidence="3">tRNA modification; 5-methoxycarbonylmethyl-2-thiouridine-tRNA biosynthesis.</text>
</comment>
<keyword evidence="7" id="KW-0819">tRNA processing</keyword>
<dbReference type="PANTHER" id="PTHR12896">
    <property type="entry name" value="PAX6 NEIGHBOR PROTEIN PAXNEB"/>
    <property type="match status" value="1"/>
</dbReference>
<name>A0A8H5LSW0_9AGAR</name>
<feature type="compositionally biased region" description="Low complexity" evidence="9">
    <location>
        <begin position="17"/>
        <end position="31"/>
    </location>
</feature>
<dbReference type="GO" id="GO:0002098">
    <property type="term" value="P:tRNA wobble uridine modification"/>
    <property type="evidence" value="ECO:0007669"/>
    <property type="project" value="InterPro"/>
</dbReference>
<evidence type="ECO:0000256" key="7">
    <source>
        <dbReference type="ARBA" id="ARBA00022694"/>
    </source>
</evidence>
<comment type="subcellular location">
    <subcellularLocation>
        <location evidence="2">Cytoplasm</location>
    </subcellularLocation>
    <subcellularLocation>
        <location evidence="1">Nucleus</location>
    </subcellularLocation>
</comment>
<dbReference type="OrthoDB" id="289162at2759"/>
<evidence type="ECO:0000256" key="9">
    <source>
        <dbReference type="SAM" id="MobiDB-lite"/>
    </source>
</evidence>
<dbReference type="GO" id="GO:0008023">
    <property type="term" value="C:transcription elongation factor complex"/>
    <property type="evidence" value="ECO:0007669"/>
    <property type="project" value="TreeGrafter"/>
</dbReference>
<protein>
    <recommendedName>
        <fullName evidence="5">Elongator complex protein 4</fullName>
    </recommendedName>
</protein>
<feature type="region of interest" description="Disordered" evidence="9">
    <location>
        <begin position="1"/>
        <end position="31"/>
    </location>
</feature>
<dbReference type="EMBL" id="JAACJM010000015">
    <property type="protein sequence ID" value="KAF5368347.1"/>
    <property type="molecule type" value="Genomic_DNA"/>
</dbReference>
<evidence type="ECO:0000256" key="5">
    <source>
        <dbReference type="ARBA" id="ARBA00020265"/>
    </source>
</evidence>
<evidence type="ECO:0000256" key="6">
    <source>
        <dbReference type="ARBA" id="ARBA00022490"/>
    </source>
</evidence>
<evidence type="ECO:0000313" key="11">
    <source>
        <dbReference type="Proteomes" id="UP000559256"/>
    </source>
</evidence>
<comment type="similarity">
    <text evidence="4">Belongs to the ELP4 family.</text>
</comment>
<dbReference type="PANTHER" id="PTHR12896:SF1">
    <property type="entry name" value="ELONGATOR COMPLEX PROTEIN 4"/>
    <property type="match status" value="1"/>
</dbReference>
<evidence type="ECO:0000256" key="4">
    <source>
        <dbReference type="ARBA" id="ARBA00007573"/>
    </source>
</evidence>
<reference evidence="10 11" key="1">
    <citation type="journal article" date="2020" name="ISME J.">
        <title>Uncovering the hidden diversity of litter-decomposition mechanisms in mushroom-forming fungi.</title>
        <authorList>
            <person name="Floudas D."/>
            <person name="Bentzer J."/>
            <person name="Ahren D."/>
            <person name="Johansson T."/>
            <person name="Persson P."/>
            <person name="Tunlid A."/>
        </authorList>
    </citation>
    <scope>NUCLEOTIDE SEQUENCE [LARGE SCALE GENOMIC DNA]</scope>
    <source>
        <strain evidence="10 11">CBS 291.85</strain>
    </source>
</reference>
<dbReference type="Proteomes" id="UP000559256">
    <property type="component" value="Unassembled WGS sequence"/>
</dbReference>
<dbReference type="Gene3D" id="3.40.50.300">
    <property type="entry name" value="P-loop containing nucleotide triphosphate hydrolases"/>
    <property type="match status" value="1"/>
</dbReference>
<dbReference type="GO" id="GO:0033588">
    <property type="term" value="C:elongator holoenzyme complex"/>
    <property type="evidence" value="ECO:0007669"/>
    <property type="project" value="InterPro"/>
</dbReference>
<proteinExistence type="inferred from homology"/>
<dbReference type="InterPro" id="IPR008728">
    <property type="entry name" value="Elongator_complex_protein_4"/>
</dbReference>
<comment type="caution">
    <text evidence="10">The sequence shown here is derived from an EMBL/GenBank/DDBJ whole genome shotgun (WGS) entry which is preliminary data.</text>
</comment>
<dbReference type="Pfam" id="PF05625">
    <property type="entry name" value="PAXNEB"/>
    <property type="match status" value="1"/>
</dbReference>
<sequence>MSSFKRKAAGKQVSQLPGTRPSPGSISTTITSTGIPSLDDLLGGGLPLSCSLLVAAPDPHSSYGELVQKLFIAQGLACGQDVLVIDPKPMELVKTCMWMPGSSTITSQNPDEDKDEENAQQQDQKIKIAWRYEQMKQFQTTVSSPSMDDFCRTFDLTSRIPEAVIDRAIQSQQLILHEVEPSLESSSTSQVITRTENVLANRKAAIPLRICVPSLGSPEWGELSTKDILHFLFSLRSILRSHVHACASLSLPSHWSIESLVGPGWVQKLGWLSDAFVSLSAFTGTSKSLFLKLKLVIFDDFAYSADPSLSALFPSHHGTVHIRSLPAPHTLLSPSDRFSTLRGLSASTPSAGSGENNLAFKCTRKRLVFETLHLDLEGGVSERRTTPSNTEFEGTDLKLSKKAVASVSVEIEGSVSVTETAKEPEQKAKKAVVGGSKKKKAVAFQTDRPDVYDF</sequence>
<dbReference type="InterPro" id="IPR027417">
    <property type="entry name" value="P-loop_NTPase"/>
</dbReference>
<evidence type="ECO:0000256" key="2">
    <source>
        <dbReference type="ARBA" id="ARBA00004496"/>
    </source>
</evidence>
<dbReference type="AlphaFoldDB" id="A0A8H5LSW0"/>
<evidence type="ECO:0000256" key="1">
    <source>
        <dbReference type="ARBA" id="ARBA00004123"/>
    </source>
</evidence>
<feature type="region of interest" description="Disordered" evidence="9">
    <location>
        <begin position="103"/>
        <end position="122"/>
    </location>
</feature>
<evidence type="ECO:0000256" key="8">
    <source>
        <dbReference type="ARBA" id="ARBA00023242"/>
    </source>
</evidence>
<dbReference type="UniPathway" id="UPA00988"/>